<dbReference type="InterPro" id="IPR004360">
    <property type="entry name" value="Glyas_Fos-R_dOase_dom"/>
</dbReference>
<feature type="domain" description="VOC" evidence="1">
    <location>
        <begin position="13"/>
        <end position="136"/>
    </location>
</feature>
<dbReference type="Gene3D" id="3.10.180.10">
    <property type="entry name" value="2,3-Dihydroxybiphenyl 1,2-Dioxygenase, domain 1"/>
    <property type="match status" value="1"/>
</dbReference>
<comment type="caution">
    <text evidence="2">The sequence shown here is derived from an EMBL/GenBank/DDBJ whole genome shotgun (WGS) entry which is preliminary data.</text>
</comment>
<proteinExistence type="predicted"/>
<dbReference type="AlphaFoldDB" id="A0A438M4N8"/>
<dbReference type="SUPFAM" id="SSF54593">
    <property type="entry name" value="Glyoxalase/Bleomycin resistance protein/Dihydroxybiphenyl dioxygenase"/>
    <property type="match status" value="1"/>
</dbReference>
<organism evidence="2 3">
    <name type="scientific">Nonomuraea polychroma</name>
    <dbReference type="NCBI Taxonomy" id="46176"/>
    <lineage>
        <taxon>Bacteria</taxon>
        <taxon>Bacillati</taxon>
        <taxon>Actinomycetota</taxon>
        <taxon>Actinomycetes</taxon>
        <taxon>Streptosporangiales</taxon>
        <taxon>Streptosporangiaceae</taxon>
        <taxon>Nonomuraea</taxon>
    </lineage>
</organism>
<dbReference type="GO" id="GO:0016829">
    <property type="term" value="F:lyase activity"/>
    <property type="evidence" value="ECO:0007669"/>
    <property type="project" value="UniProtKB-KW"/>
</dbReference>
<accession>A0A438M4N8</accession>
<gene>
    <name evidence="2" type="ORF">EDD27_3252</name>
</gene>
<dbReference type="Proteomes" id="UP000284824">
    <property type="component" value="Unassembled WGS sequence"/>
</dbReference>
<evidence type="ECO:0000313" key="2">
    <source>
        <dbReference type="EMBL" id="RVX40820.1"/>
    </source>
</evidence>
<evidence type="ECO:0000259" key="1">
    <source>
        <dbReference type="PROSITE" id="PS51819"/>
    </source>
</evidence>
<reference evidence="2 3" key="1">
    <citation type="submission" date="2019-01" db="EMBL/GenBank/DDBJ databases">
        <title>Sequencing the genomes of 1000 actinobacteria strains.</title>
        <authorList>
            <person name="Klenk H.-P."/>
        </authorList>
    </citation>
    <scope>NUCLEOTIDE SEQUENCE [LARGE SCALE GENOMIC DNA]</scope>
    <source>
        <strain evidence="2 3">DSM 43925</strain>
    </source>
</reference>
<dbReference type="Pfam" id="PF00903">
    <property type="entry name" value="Glyoxalase"/>
    <property type="match status" value="1"/>
</dbReference>
<keyword evidence="2" id="KW-0456">Lyase</keyword>
<evidence type="ECO:0000313" key="3">
    <source>
        <dbReference type="Proteomes" id="UP000284824"/>
    </source>
</evidence>
<dbReference type="InterPro" id="IPR037523">
    <property type="entry name" value="VOC_core"/>
</dbReference>
<dbReference type="InterPro" id="IPR029068">
    <property type="entry name" value="Glyas_Bleomycin-R_OHBP_Dase"/>
</dbReference>
<keyword evidence="3" id="KW-1185">Reference proteome</keyword>
<dbReference type="PROSITE" id="PS51819">
    <property type="entry name" value="VOC"/>
    <property type="match status" value="1"/>
</dbReference>
<sequence>MNPRGKEPTMLAGLTTVAYYTPDMEATKRWYTELLGLAPYLDTPDYMEFRIGDYLHELGFVNSKHAGSELAKTPAPSTVGPAGAVVFWHVDDVPAALARLVSMGAREHDAPHDRGEGFITASVIDPWGNILGLMYNPHYLSVRAALKETS</sequence>
<dbReference type="EMBL" id="SAUN01000001">
    <property type="protein sequence ID" value="RVX40820.1"/>
    <property type="molecule type" value="Genomic_DNA"/>
</dbReference>
<name>A0A438M4N8_9ACTN</name>
<protein>
    <submittedName>
        <fullName evidence="2">Putative enzyme related to lactoylglutathione lyase</fullName>
    </submittedName>
</protein>
<dbReference type="RefSeq" id="WP_241564065.1">
    <property type="nucleotide sequence ID" value="NZ_SAUN01000001.1"/>
</dbReference>